<organism evidence="1 2">
    <name type="scientific">Macrosiphum euphorbiae</name>
    <name type="common">potato aphid</name>
    <dbReference type="NCBI Taxonomy" id="13131"/>
    <lineage>
        <taxon>Eukaryota</taxon>
        <taxon>Metazoa</taxon>
        <taxon>Ecdysozoa</taxon>
        <taxon>Arthropoda</taxon>
        <taxon>Hexapoda</taxon>
        <taxon>Insecta</taxon>
        <taxon>Pterygota</taxon>
        <taxon>Neoptera</taxon>
        <taxon>Paraneoptera</taxon>
        <taxon>Hemiptera</taxon>
        <taxon>Sternorrhyncha</taxon>
        <taxon>Aphidomorpha</taxon>
        <taxon>Aphidoidea</taxon>
        <taxon>Aphididae</taxon>
        <taxon>Macrosiphini</taxon>
        <taxon>Macrosiphum</taxon>
    </lineage>
</organism>
<accession>A0AAV0XP00</accession>
<reference evidence="1 2" key="1">
    <citation type="submission" date="2023-01" db="EMBL/GenBank/DDBJ databases">
        <authorList>
            <person name="Whitehead M."/>
        </authorList>
    </citation>
    <scope>NUCLEOTIDE SEQUENCE [LARGE SCALE GENOMIC DNA]</scope>
</reference>
<comment type="caution">
    <text evidence="1">The sequence shown here is derived from an EMBL/GenBank/DDBJ whole genome shotgun (WGS) entry which is preliminary data.</text>
</comment>
<dbReference type="Proteomes" id="UP001160148">
    <property type="component" value="Unassembled WGS sequence"/>
</dbReference>
<sequence>MGNFFTHYWSTVALRRRDSAMIKVQPTSIERRSAKVTKGSKRLLAGRPPLGEKTTVKKKRNLGLNINLNQRNAKSHGPF</sequence>
<keyword evidence="2" id="KW-1185">Reference proteome</keyword>
<proteinExistence type="predicted"/>
<evidence type="ECO:0000313" key="1">
    <source>
        <dbReference type="EMBL" id="CAI6370215.1"/>
    </source>
</evidence>
<dbReference type="EMBL" id="CARXXK010000257">
    <property type="protein sequence ID" value="CAI6370215.1"/>
    <property type="molecule type" value="Genomic_DNA"/>
</dbReference>
<name>A0AAV0XP00_9HEMI</name>
<protein>
    <submittedName>
        <fullName evidence="1">Uncharacterized protein</fullName>
    </submittedName>
</protein>
<dbReference type="AlphaFoldDB" id="A0AAV0XP00"/>
<evidence type="ECO:0000313" key="2">
    <source>
        <dbReference type="Proteomes" id="UP001160148"/>
    </source>
</evidence>
<gene>
    <name evidence="1" type="ORF">MEUPH1_LOCUS24361</name>
</gene>